<dbReference type="EMBL" id="OBEG01000003">
    <property type="protein sequence ID" value="SNY84409.1"/>
    <property type="molecule type" value="Genomic_DNA"/>
</dbReference>
<feature type="region of interest" description="Disordered" evidence="1">
    <location>
        <begin position="52"/>
        <end position="78"/>
    </location>
</feature>
<organism evidence="2 3">
    <name type="scientific">Nocardia amikacinitolerans</name>
    <dbReference type="NCBI Taxonomy" id="756689"/>
    <lineage>
        <taxon>Bacteria</taxon>
        <taxon>Bacillati</taxon>
        <taxon>Actinomycetota</taxon>
        <taxon>Actinomycetes</taxon>
        <taxon>Mycobacteriales</taxon>
        <taxon>Nocardiaceae</taxon>
        <taxon>Nocardia</taxon>
    </lineage>
</organism>
<evidence type="ECO:0000313" key="2">
    <source>
        <dbReference type="EMBL" id="SNY84409.1"/>
    </source>
</evidence>
<accession>A0A285LHH8</accession>
<reference evidence="2 3" key="1">
    <citation type="submission" date="2017-09" db="EMBL/GenBank/DDBJ databases">
        <authorList>
            <person name="Ehlers B."/>
            <person name="Leendertz F.H."/>
        </authorList>
    </citation>
    <scope>NUCLEOTIDE SEQUENCE [LARGE SCALE GENOMIC DNA]</scope>
    <source>
        <strain evidence="2 3">DSM 45537</strain>
    </source>
</reference>
<feature type="compositionally biased region" description="Low complexity" evidence="1">
    <location>
        <begin position="52"/>
        <end position="70"/>
    </location>
</feature>
<dbReference type="Proteomes" id="UP000219565">
    <property type="component" value="Unassembled WGS sequence"/>
</dbReference>
<dbReference type="RefSeq" id="WP_097245859.1">
    <property type="nucleotide sequence ID" value="NZ_JAMTCV010000008.1"/>
</dbReference>
<evidence type="ECO:0000313" key="3">
    <source>
        <dbReference type="Proteomes" id="UP000219565"/>
    </source>
</evidence>
<evidence type="ECO:0008006" key="4">
    <source>
        <dbReference type="Google" id="ProtNLM"/>
    </source>
</evidence>
<gene>
    <name evidence="2" type="ORF">SAMN04244553_3628</name>
</gene>
<dbReference type="AlphaFoldDB" id="A0A285LHH8"/>
<protein>
    <recommendedName>
        <fullName evidence="4">Acid stress chaperone HdeA</fullName>
    </recommendedName>
</protein>
<keyword evidence="3" id="KW-1185">Reference proteome</keyword>
<name>A0A285LHH8_9NOCA</name>
<evidence type="ECO:0000256" key="1">
    <source>
        <dbReference type="SAM" id="MobiDB-lite"/>
    </source>
</evidence>
<sequence>MNPYKEFPHRPTFAEMPAFGLPFPPKMFRVAALTVSALAAVGALTLTGCGNSSDTATPATAATSSVAAPTRGANAGGGETTCKDFVAADTAAKNTIIENYLRATGQDTSRANVTSTKLSAEAFCRTSGRNKLVRDITTG</sequence>
<proteinExistence type="predicted"/>
<dbReference type="OrthoDB" id="4567275at2"/>